<dbReference type="AlphaFoldDB" id="A0A4S8PJB3"/>
<feature type="domain" description="DUF402" evidence="3">
    <location>
        <begin position="69"/>
        <end position="179"/>
    </location>
</feature>
<keyword evidence="5" id="KW-1185">Reference proteome</keyword>
<accession>A0A4S8PJB3</accession>
<comment type="caution">
    <text evidence="4">The sequence shown here is derived from an EMBL/GenBank/DDBJ whole genome shotgun (WGS) entry which is preliminary data.</text>
</comment>
<name>A0A4S8PJB3_9ACTN</name>
<gene>
    <name evidence="4" type="ORF">E9998_05185</name>
</gene>
<evidence type="ECO:0000313" key="4">
    <source>
        <dbReference type="EMBL" id="THV30778.1"/>
    </source>
</evidence>
<evidence type="ECO:0000256" key="1">
    <source>
        <dbReference type="ARBA" id="ARBA00022801"/>
    </source>
</evidence>
<sequence>MSFQPGQTILRRDVGRDGRIAAVVSVRVVSDDERGVLTWTAEGSEVMWRTTLAGERVRKFSANDLAATPTMLSPSAWTGTNVLWLTPPGAAHTVGWFFGADGFFGWYVNLETPSRRWSGGLDTTDLALDVWATPDGAWNWKDEDEFAERTGRPEYWTAGEADAIRAEGERAIALIEARDHPFDGSLTDFAPDPAWGPTALPPGWDRPLQE</sequence>
<reference evidence="4 5" key="1">
    <citation type="journal article" date="2018" name="Int. J. Syst. Evol. Microbiol.">
        <title>Glycomyces paridis sp. nov., isolated from the medicinal plant Paris polyphylla.</title>
        <authorList>
            <person name="Fang X.M."/>
            <person name="Bai J.L."/>
            <person name="Su J."/>
            <person name="Zhao L.L."/>
            <person name="Liu H.Y."/>
            <person name="Ma B.P."/>
            <person name="Zhang Y.Q."/>
            <person name="Yu L.Y."/>
        </authorList>
    </citation>
    <scope>NUCLEOTIDE SEQUENCE [LARGE SCALE GENOMIC DNA]</scope>
    <source>
        <strain evidence="4 5">CPCC 204357</strain>
    </source>
</reference>
<dbReference type="InterPro" id="IPR035930">
    <property type="entry name" value="FomD-like_sf"/>
</dbReference>
<dbReference type="OrthoDB" id="3815685at2"/>
<evidence type="ECO:0000256" key="2">
    <source>
        <dbReference type="SAM" id="MobiDB-lite"/>
    </source>
</evidence>
<evidence type="ECO:0000313" key="5">
    <source>
        <dbReference type="Proteomes" id="UP000305792"/>
    </source>
</evidence>
<dbReference type="Gene3D" id="2.40.380.10">
    <property type="entry name" value="FomD-like"/>
    <property type="match status" value="1"/>
</dbReference>
<dbReference type="Pfam" id="PF04167">
    <property type="entry name" value="DUF402"/>
    <property type="match status" value="1"/>
</dbReference>
<dbReference type="EMBL" id="STGX01000003">
    <property type="protein sequence ID" value="THV30778.1"/>
    <property type="molecule type" value="Genomic_DNA"/>
</dbReference>
<keyword evidence="1" id="KW-0378">Hydrolase</keyword>
<dbReference type="Proteomes" id="UP000305792">
    <property type="component" value="Unassembled WGS sequence"/>
</dbReference>
<evidence type="ECO:0000259" key="3">
    <source>
        <dbReference type="Pfam" id="PF04167"/>
    </source>
</evidence>
<dbReference type="RefSeq" id="WP_136528641.1">
    <property type="nucleotide sequence ID" value="NZ_STGX01000003.1"/>
</dbReference>
<dbReference type="GO" id="GO:0016787">
    <property type="term" value="F:hydrolase activity"/>
    <property type="evidence" value="ECO:0007669"/>
    <property type="project" value="UniProtKB-KW"/>
</dbReference>
<proteinExistence type="predicted"/>
<protein>
    <submittedName>
        <fullName evidence="4">DUF402 domain-containing protein</fullName>
    </submittedName>
</protein>
<dbReference type="PANTHER" id="PTHR39159:SF1">
    <property type="entry name" value="UPF0374 PROTEIN YGAC"/>
    <property type="match status" value="1"/>
</dbReference>
<dbReference type="InterPro" id="IPR050212">
    <property type="entry name" value="Ntdp-like"/>
</dbReference>
<dbReference type="InterPro" id="IPR007295">
    <property type="entry name" value="DUF402"/>
</dbReference>
<organism evidence="4 5">
    <name type="scientific">Glycomyces paridis</name>
    <dbReference type="NCBI Taxonomy" id="2126555"/>
    <lineage>
        <taxon>Bacteria</taxon>
        <taxon>Bacillati</taxon>
        <taxon>Actinomycetota</taxon>
        <taxon>Actinomycetes</taxon>
        <taxon>Glycomycetales</taxon>
        <taxon>Glycomycetaceae</taxon>
        <taxon>Glycomyces</taxon>
    </lineage>
</organism>
<dbReference type="PANTHER" id="PTHR39159">
    <property type="match status" value="1"/>
</dbReference>
<feature type="region of interest" description="Disordered" evidence="2">
    <location>
        <begin position="187"/>
        <end position="210"/>
    </location>
</feature>
<dbReference type="SUPFAM" id="SSF159234">
    <property type="entry name" value="FomD-like"/>
    <property type="match status" value="1"/>
</dbReference>